<evidence type="ECO:0000313" key="1">
    <source>
        <dbReference type="EMBL" id="BAK30297.1"/>
    </source>
</evidence>
<accession>F5X1Y8</accession>
<evidence type="ECO:0000313" key="2">
    <source>
        <dbReference type="Proteomes" id="UP000007946"/>
    </source>
</evidence>
<reference evidence="1 2" key="1">
    <citation type="journal article" date="2011" name="PLoS ONE">
        <title>Sequencing and comparative genome analysis of two pathogenic Streptococcus gallolyticus subspecies: genome plasticity, adaptation and virulence.</title>
        <authorList>
            <person name="Lin I.-H."/>
            <person name="Liu T.-T."/>
            <person name="Teng Y.-T."/>
            <person name="Wu H.-L."/>
            <person name="Liu Y.-M."/>
            <person name="Wu K.-M."/>
            <person name="Chang C.-H."/>
            <person name="Hsu M.-T."/>
        </authorList>
    </citation>
    <scope>NUCLEOTIDE SEQUENCE [LARGE SCALE GENOMIC DNA]</scope>
    <source>
        <strain evidence="2">ATCC 43144 / JCM 5346 / CDC 1723-81</strain>
    </source>
</reference>
<dbReference type="HOGENOM" id="CLU_3333701_0_0_9"/>
<dbReference type="Proteomes" id="UP000007946">
    <property type="component" value="Chromosome"/>
</dbReference>
<name>F5X1Y8_STRPX</name>
<protein>
    <submittedName>
        <fullName evidence="1">Predicted membrane protein</fullName>
    </submittedName>
</protein>
<sequence>MRELERIVSALFVLKIIFSDNYYAFIQFDAILNKNIFT</sequence>
<organism evidence="1 2">
    <name type="scientific">Streptococcus pasteurianus (strain ATCC 43144 / JCM 5346 / CCUG 46074 / CDC 1723-81)</name>
    <dbReference type="NCBI Taxonomy" id="981540"/>
    <lineage>
        <taxon>Bacteria</taxon>
        <taxon>Bacillati</taxon>
        <taxon>Bacillota</taxon>
        <taxon>Bacilli</taxon>
        <taxon>Lactobacillales</taxon>
        <taxon>Streptococcaceae</taxon>
        <taxon>Streptococcus</taxon>
    </lineage>
</organism>
<dbReference type="KEGG" id="stb:SGPB_1249"/>
<dbReference type="STRING" id="981540.SGPB_1249"/>
<proteinExistence type="predicted"/>
<dbReference type="AlphaFoldDB" id="F5X1Y8"/>
<keyword evidence="2" id="KW-1185">Reference proteome</keyword>
<gene>
    <name evidence="1" type="ordered locus">SGPB_1249</name>
</gene>
<dbReference type="EMBL" id="AP012054">
    <property type="protein sequence ID" value="BAK30297.1"/>
    <property type="molecule type" value="Genomic_DNA"/>
</dbReference>